<evidence type="ECO:0008006" key="7">
    <source>
        <dbReference type="Google" id="ProtNLM"/>
    </source>
</evidence>
<evidence type="ECO:0000313" key="3">
    <source>
        <dbReference type="EMBL" id="CEP20899.1"/>
    </source>
</evidence>
<organism evidence="3 5">
    <name type="scientific">Cyberlindnera jadinii (strain ATCC 18201 / CBS 1600 / BCRC 20928 / JCM 3617 / NBRC 0987 / NRRL Y-1542)</name>
    <name type="common">Torula yeast</name>
    <name type="synonym">Candida utilis</name>
    <dbReference type="NCBI Taxonomy" id="983966"/>
    <lineage>
        <taxon>Eukaryota</taxon>
        <taxon>Fungi</taxon>
        <taxon>Dikarya</taxon>
        <taxon>Ascomycota</taxon>
        <taxon>Saccharomycotina</taxon>
        <taxon>Saccharomycetes</taxon>
        <taxon>Phaffomycetales</taxon>
        <taxon>Phaffomycetaceae</taxon>
        <taxon>Cyberlindnera</taxon>
    </lineage>
</organism>
<dbReference type="EMBL" id="CDQK01000001">
    <property type="protein sequence ID" value="CEP20899.1"/>
    <property type="molecule type" value="Genomic_DNA"/>
</dbReference>
<dbReference type="InterPro" id="IPR051009">
    <property type="entry name" value="PRM"/>
</dbReference>
<evidence type="ECO:0000313" key="4">
    <source>
        <dbReference type="EMBL" id="ODV76245.1"/>
    </source>
</evidence>
<dbReference type="EMBL" id="KV453925">
    <property type="protein sequence ID" value="ODV76245.1"/>
    <property type="molecule type" value="Genomic_DNA"/>
</dbReference>
<evidence type="ECO:0000313" key="5">
    <source>
        <dbReference type="Proteomes" id="UP000038830"/>
    </source>
</evidence>
<feature type="region of interest" description="Disordered" evidence="1">
    <location>
        <begin position="209"/>
        <end position="280"/>
    </location>
</feature>
<evidence type="ECO:0000313" key="6">
    <source>
        <dbReference type="Proteomes" id="UP000094389"/>
    </source>
</evidence>
<evidence type="ECO:0000256" key="2">
    <source>
        <dbReference type="SAM" id="Phobius"/>
    </source>
</evidence>
<dbReference type="GO" id="GO:0000324">
    <property type="term" value="C:fungal-type vacuole"/>
    <property type="evidence" value="ECO:0007669"/>
    <property type="project" value="TreeGrafter"/>
</dbReference>
<accession>A0A0H5CAM9</accession>
<keyword evidence="2" id="KW-0812">Transmembrane</keyword>
<name>A0A0H5CAM9_CYBJN</name>
<dbReference type="AlphaFoldDB" id="A0A0H5CAM9"/>
<dbReference type="GO" id="GO:0005935">
    <property type="term" value="C:cellular bud neck"/>
    <property type="evidence" value="ECO:0007669"/>
    <property type="project" value="TreeGrafter"/>
</dbReference>
<proteinExistence type="predicted"/>
<reference evidence="3" key="1">
    <citation type="submission" date="2014-12" db="EMBL/GenBank/DDBJ databases">
        <authorList>
            <person name="Jaenicke S."/>
        </authorList>
    </citation>
    <scope>NUCLEOTIDE SEQUENCE [LARGE SCALE GENOMIC DNA]</scope>
    <source>
        <strain evidence="3">CBS1600</strain>
    </source>
</reference>
<dbReference type="PANTHER" id="PTHR36089:SF1">
    <property type="entry name" value="CHITIN SYNTHASE 3 COMPLEX PROTEIN CSI2-RELATED"/>
    <property type="match status" value="1"/>
</dbReference>
<keyword evidence="6" id="KW-1185">Reference proteome</keyword>
<keyword evidence="2" id="KW-1133">Transmembrane helix</keyword>
<reference evidence="4 6" key="3">
    <citation type="journal article" date="2016" name="Proc. Natl. Acad. Sci. U.S.A.">
        <title>Comparative genomics of biotechnologically important yeasts.</title>
        <authorList>
            <person name="Riley R."/>
            <person name="Haridas S."/>
            <person name="Wolfe K.H."/>
            <person name="Lopes M.R."/>
            <person name="Hittinger C.T."/>
            <person name="Goeker M."/>
            <person name="Salamov A.A."/>
            <person name="Wisecaver J.H."/>
            <person name="Long T.M."/>
            <person name="Calvey C.H."/>
            <person name="Aerts A.L."/>
            <person name="Barry K.W."/>
            <person name="Choi C."/>
            <person name="Clum A."/>
            <person name="Coughlan A.Y."/>
            <person name="Deshpande S."/>
            <person name="Douglass A.P."/>
            <person name="Hanson S.J."/>
            <person name="Klenk H.-P."/>
            <person name="LaButti K.M."/>
            <person name="Lapidus A."/>
            <person name="Lindquist E.A."/>
            <person name="Lipzen A.M."/>
            <person name="Meier-Kolthoff J.P."/>
            <person name="Ohm R.A."/>
            <person name="Otillar R.P."/>
            <person name="Pangilinan J.L."/>
            <person name="Peng Y."/>
            <person name="Rokas A."/>
            <person name="Rosa C.A."/>
            <person name="Scheuner C."/>
            <person name="Sibirny A.A."/>
            <person name="Slot J.C."/>
            <person name="Stielow J.B."/>
            <person name="Sun H."/>
            <person name="Kurtzman C.P."/>
            <person name="Blackwell M."/>
            <person name="Grigoriev I.V."/>
            <person name="Jeffries T.W."/>
        </authorList>
    </citation>
    <scope>NUCLEOTIDE SEQUENCE [LARGE SCALE GENOMIC DNA]</scope>
    <source>
        <strain evidence="6">ATCC 18201 / CBS 1600 / BCRC 20928 / JCM 3617 / NBRC 0987 / NRRL Y-1542</strain>
        <strain evidence="4">NRRL Y-1542</strain>
    </source>
</reference>
<protein>
    <recommendedName>
        <fullName evidence="7">CSI2 protein</fullName>
    </recommendedName>
</protein>
<dbReference type="PANTHER" id="PTHR36089">
    <property type="entry name" value="CHITIN SYNTHASE 3 COMPLEX PROTEIN CSI2-RELATED"/>
    <property type="match status" value="1"/>
</dbReference>
<accession>A0A1E4S9Q4</accession>
<gene>
    <name evidence="3" type="ORF">BN1211_0882</name>
    <name evidence="4" type="ORF">CYBJADRAFT_165554</name>
</gene>
<reference evidence="5" key="2">
    <citation type="journal article" date="2015" name="J. Biotechnol.">
        <title>The structure of the Cyberlindnera jadinii genome and its relation to Candida utilis analyzed by the occurrence of single nucleotide polymorphisms.</title>
        <authorList>
            <person name="Rupp O."/>
            <person name="Brinkrolf K."/>
            <person name="Buerth C."/>
            <person name="Kunigo M."/>
            <person name="Schneider J."/>
            <person name="Jaenicke S."/>
            <person name="Goesmann A."/>
            <person name="Puehler A."/>
            <person name="Jaeger K.-E."/>
            <person name="Ernst J.F."/>
        </authorList>
    </citation>
    <scope>NUCLEOTIDE SEQUENCE [LARGE SCALE GENOMIC DNA]</scope>
    <source>
        <strain evidence="5">ATCC 18201 / CBS 1600 / BCRC 20928 / JCM 3617 / NBRC 0987 / NRRL Y-1542</strain>
    </source>
</reference>
<feature type="compositionally biased region" description="Polar residues" evidence="1">
    <location>
        <begin position="209"/>
        <end position="229"/>
    </location>
</feature>
<dbReference type="STRING" id="983966.A0A0H5CAM9"/>
<evidence type="ECO:0000256" key="1">
    <source>
        <dbReference type="SAM" id="MobiDB-lite"/>
    </source>
</evidence>
<dbReference type="OMA" id="VSHTNNE"/>
<keyword evidence="2" id="KW-0472">Membrane</keyword>
<feature type="transmembrane region" description="Helical" evidence="2">
    <location>
        <begin position="60"/>
        <end position="81"/>
    </location>
</feature>
<dbReference type="OrthoDB" id="4065319at2759"/>
<feature type="compositionally biased region" description="Low complexity" evidence="1">
    <location>
        <begin position="1"/>
        <end position="19"/>
    </location>
</feature>
<feature type="region of interest" description="Disordered" evidence="1">
    <location>
        <begin position="1"/>
        <end position="21"/>
    </location>
</feature>
<dbReference type="Proteomes" id="UP000038830">
    <property type="component" value="Unassembled WGS sequence"/>
</dbReference>
<dbReference type="Proteomes" id="UP000094389">
    <property type="component" value="Unassembled WGS sequence"/>
</dbReference>
<sequence length="280" mass="30342">MSSSGMPTITSTTTSATKSGMPVITVTEAGSTTWTTPDITPPAAGDNPNIWRSSAPSGTVFIAVGAVAGFIMVIFALVLILRNWLARRTARESVVLDDNNSTNSFGSGGLMEKNQLYHSSSDLRKSVSQGKIPLLYSTYTKEFSNDSVADFSDPGYTRSHENIFSTLDATDNKRKSMFISPTAEVMGLKSQPPNQRHSRVLSSLSNIASTTTVNGGGSEVTSSYQTPPQVGSRFNRHERTGSYDNYGEVSLTSPERGSQREYKSRSRAVPSQYLDSMFED</sequence>